<dbReference type="Gene3D" id="1.20.1600.10">
    <property type="entry name" value="Outer membrane efflux proteins (OEP)"/>
    <property type="match status" value="1"/>
</dbReference>
<comment type="similarity">
    <text evidence="2">Belongs to the outer membrane factor (OMF) (TC 1.B.17) family.</text>
</comment>
<evidence type="ECO:0000256" key="8">
    <source>
        <dbReference type="SAM" id="Coils"/>
    </source>
</evidence>
<reference evidence="9" key="1">
    <citation type="journal article" name="DNA Res.">
        <title>The physiological potential of anammox bacteria as revealed by their core genome structure.</title>
        <authorList>
            <person name="Okubo T."/>
            <person name="Toyoda A."/>
            <person name="Fukuhara K."/>
            <person name="Uchiyama I."/>
            <person name="Harigaya Y."/>
            <person name="Kuroiwa M."/>
            <person name="Suzuki T."/>
            <person name="Murakami Y."/>
            <person name="Suwa Y."/>
            <person name="Takami H."/>
        </authorList>
    </citation>
    <scope>NUCLEOTIDE SEQUENCE</scope>
    <source>
        <strain evidence="9">317325-2</strain>
    </source>
</reference>
<accession>A0A809S8U2</accession>
<gene>
    <name evidence="9" type="ORF">NPRO_07760</name>
</gene>
<dbReference type="PANTHER" id="PTHR30026:SF20">
    <property type="entry name" value="OUTER MEMBRANE PROTEIN TOLC"/>
    <property type="match status" value="1"/>
</dbReference>
<evidence type="ECO:0000256" key="3">
    <source>
        <dbReference type="ARBA" id="ARBA00022448"/>
    </source>
</evidence>
<dbReference type="Pfam" id="PF02321">
    <property type="entry name" value="OEP"/>
    <property type="match status" value="2"/>
</dbReference>
<name>A0A809S8U2_9BACT</name>
<dbReference type="Proteomes" id="UP000662873">
    <property type="component" value="Chromosome"/>
</dbReference>
<evidence type="ECO:0000256" key="5">
    <source>
        <dbReference type="ARBA" id="ARBA00022692"/>
    </source>
</evidence>
<keyword evidence="7" id="KW-0998">Cell outer membrane</keyword>
<dbReference type="KEGG" id="npy:NPRO_07760"/>
<evidence type="ECO:0000256" key="1">
    <source>
        <dbReference type="ARBA" id="ARBA00004442"/>
    </source>
</evidence>
<dbReference type="PANTHER" id="PTHR30026">
    <property type="entry name" value="OUTER MEMBRANE PROTEIN TOLC"/>
    <property type="match status" value="1"/>
</dbReference>
<dbReference type="EMBL" id="AP021858">
    <property type="protein sequence ID" value="BBO23181.1"/>
    <property type="molecule type" value="Genomic_DNA"/>
</dbReference>
<dbReference type="InterPro" id="IPR051906">
    <property type="entry name" value="TolC-like"/>
</dbReference>
<organism evidence="9 10">
    <name type="scientific">Candidatus Nitrosymbiomonas proteolyticus</name>
    <dbReference type="NCBI Taxonomy" id="2608984"/>
    <lineage>
        <taxon>Bacteria</taxon>
        <taxon>Bacillati</taxon>
        <taxon>Armatimonadota</taxon>
        <taxon>Armatimonadota incertae sedis</taxon>
        <taxon>Candidatus Nitrosymbiomonas</taxon>
    </lineage>
</organism>
<evidence type="ECO:0000256" key="6">
    <source>
        <dbReference type="ARBA" id="ARBA00023136"/>
    </source>
</evidence>
<dbReference type="GO" id="GO:0015288">
    <property type="term" value="F:porin activity"/>
    <property type="evidence" value="ECO:0007669"/>
    <property type="project" value="TreeGrafter"/>
</dbReference>
<evidence type="ECO:0000256" key="2">
    <source>
        <dbReference type="ARBA" id="ARBA00007613"/>
    </source>
</evidence>
<dbReference type="GO" id="GO:0009279">
    <property type="term" value="C:cell outer membrane"/>
    <property type="evidence" value="ECO:0007669"/>
    <property type="project" value="UniProtKB-SubCell"/>
</dbReference>
<dbReference type="GO" id="GO:0015562">
    <property type="term" value="F:efflux transmembrane transporter activity"/>
    <property type="evidence" value="ECO:0007669"/>
    <property type="project" value="InterPro"/>
</dbReference>
<dbReference type="SUPFAM" id="SSF56954">
    <property type="entry name" value="Outer membrane efflux proteins (OEP)"/>
    <property type="match status" value="1"/>
</dbReference>
<evidence type="ECO:0000256" key="7">
    <source>
        <dbReference type="ARBA" id="ARBA00023237"/>
    </source>
</evidence>
<evidence type="ECO:0000313" key="10">
    <source>
        <dbReference type="Proteomes" id="UP000662873"/>
    </source>
</evidence>
<evidence type="ECO:0000256" key="4">
    <source>
        <dbReference type="ARBA" id="ARBA00022452"/>
    </source>
</evidence>
<dbReference type="GO" id="GO:1990281">
    <property type="term" value="C:efflux pump complex"/>
    <property type="evidence" value="ECO:0007669"/>
    <property type="project" value="TreeGrafter"/>
</dbReference>
<feature type="coiled-coil region" evidence="8">
    <location>
        <begin position="332"/>
        <end position="359"/>
    </location>
</feature>
<keyword evidence="6" id="KW-0472">Membrane</keyword>
<sequence>MLQAASLRLSQAKLTSRALGAFPVTRLLVGYTTDPETGGSDDDLVLSQPIDLFGRTNAYRRSGRALVAEAEASFRQVSLDVQTEVLEAYLSAVAAAELAKSAKAVQAVYEQLYEATRLRVEGGIAPGFHLTQVGLDLEQAKLRAEQRQSEQNAALRKLESVTGLSELREFQGAFPELVPVATDAEALKRQRPELLLLEAQTQLAEAEIAISRASGRPELELQGRRTPWQERDDRYGLRLQLSIPLFDHGRVAAETRAAGIKAEAARKAFTDASKLAEGEVKAAQIEVASARDQVGKYEALVARAKELVNRLRPGLTEQATTLIEVLDATRVLRDLEQAYVEARTRLAEAQARLVRASGQILEVNP</sequence>
<comment type="subcellular location">
    <subcellularLocation>
        <location evidence="1">Cell outer membrane</location>
    </subcellularLocation>
</comment>
<dbReference type="AlphaFoldDB" id="A0A809S8U2"/>
<keyword evidence="3" id="KW-0813">Transport</keyword>
<proteinExistence type="inferred from homology"/>
<evidence type="ECO:0000313" key="9">
    <source>
        <dbReference type="EMBL" id="BBO23181.1"/>
    </source>
</evidence>
<feature type="coiled-coil region" evidence="8">
    <location>
        <begin position="273"/>
        <end position="300"/>
    </location>
</feature>
<dbReference type="InterPro" id="IPR003423">
    <property type="entry name" value="OMP_efflux"/>
</dbReference>
<protein>
    <submittedName>
        <fullName evidence="9">Type I secretion outer membrane protein TolC</fullName>
    </submittedName>
</protein>
<keyword evidence="8" id="KW-0175">Coiled coil</keyword>
<keyword evidence="5" id="KW-0812">Transmembrane</keyword>
<keyword evidence="4" id="KW-1134">Transmembrane beta strand</keyword>